<dbReference type="PANTHER" id="PTHR12346">
    <property type="entry name" value="SIN3B-RELATED"/>
    <property type="match status" value="1"/>
</dbReference>
<protein>
    <recommendedName>
        <fullName evidence="7">Histone deacetylase interacting domain-containing protein</fullName>
    </recommendedName>
</protein>
<feature type="compositionally biased region" description="Low complexity" evidence="6">
    <location>
        <begin position="205"/>
        <end position="229"/>
    </location>
</feature>
<dbReference type="InterPro" id="IPR036600">
    <property type="entry name" value="PAH_sf"/>
</dbReference>
<accession>A0A194S744</accession>
<dbReference type="GO" id="GO:0010628">
    <property type="term" value="P:positive regulation of gene expression"/>
    <property type="evidence" value="ECO:0007669"/>
    <property type="project" value="UniProtKB-ARBA"/>
</dbReference>
<sequence length="1500" mass="159502">MEAHKTNLNVRDALTYLDRVKMTFADQTEVYDRFLTIMKDFKSQGIDTPGVIDRVSTLFRGHPALIQGFNTFLPPGYRIECTVAATSATGDASGTTITVTTPMGMTTRTQLTGDQADKHAAAATASSTAPTPSSAAPPPAAAAAAAAPAPPGAPADVKPKQDQLHLQSLPPAAVSATQQPAVATTPGAASVLSSQMASSATGAAAAAPPSAAPPAAAASPDLQAQSAQARPPMEFNHAINYVNKIKNRFAREPETYKAFLEILQTYQKEGRAIQDVYAQVTTLFHTAPDLLDEFKQFLPDTSGDAAAAAAAAPVPAAARGPAAGKRTAPSAAPGGAKEPAKRVKTTAGAAAGKLDPSGGTGRGKGKRKVDASPLIGGPGGGRKGAGSVEPGHSVYHSESPDPQAFGHAHAHGHAHGHSAHAQAQAQAQAQAAAAYYYGGVPPSAAAAGPYGAGAVSAAPPASAAPVYAYEPPMPAPPPQPLLAPKPVASAPDVAFFQRVKAHCKDQPTYHEFLKLVNLYSQDLIDLTALVARAWMFLHQDDALWLEFRDMVGWVQPDPVTKDGVLGDPGKRVELDSLGRRVIENVPRLDGPRWRKAHGDAGKGWETYGPSYRRLPSSEISLNCSGRDALCWEVLNDEWVSQPSWASDEGFVAQRKNPYEEALHRSEEERHEYDYYIEANLRTIALLEPIATRIALMEHSERETFRLKAGLGNQSKSIYQRVLKKVYGKEQGLEVIQALHENPCVAVPIVLARLKQKDEEWKRALREWNRTWRESDAKNFLKALDHQAIAIKANDKRFLNTKALVSEIESLKREQNQREYGSPHHPKPPNHQLAFPVNDRAAFYDAAKLILSYMDRAYTVSFADKPKVDAFLHEFLALAFAIPPAEFVNECNVLADDDDSASNADAASDAGTTANGAGGAAAALLDEAIEAALNGGSGASGSGSASSAPTPGGTKKAKKGGDLRKKALRKAGDAAPGPPGPGRGRKRTAAGPVAVPASVGMSTTGSASAPSSRAASPGTVDGDSVMADGADAPSREASPAGALGGEGSTTTSASTTAAAEPAAAQAEEDQLPEVIVPVEAKPVKVDRRRTWNVFANSTLYCMLRLFQVLQSRLSQLRNSAAVLALPPPMEPITPAHVPTLSMSLSYAPPGSTASGWTDSPDYYYHRALGICEKMFDGDIDQSAFEDGIRRIMATQGYVLFTIDKTLTSILKLSLTAISDSKTKELFNLLRDDRAHPDRATASQQIAYRTKAEATLAGDENLYRIEWAPSASAADSADGLSPLEGRLAFQLMGKDVVGPEDLPAAERAWAKYVADYVKLDRTPGLAIEPKVPYLPRNLRQLGIPPPSRDTAAAVRPALPKGVLVSSALRTKICLRSYKLFFCAESEDVVFRRRRASQQPQREASADERQKKAQRVQRWMDKRADELVKRAQAPAPAVVGVEDKKVEASPAPAAAASKPDEAMDKAEEKKDVEGEKEEPAAPAPDSAIEEKKAEEDGDVEMKA</sequence>
<dbReference type="PANTHER" id="PTHR12346:SF0">
    <property type="entry name" value="SIN3A, ISOFORM G"/>
    <property type="match status" value="1"/>
</dbReference>
<evidence type="ECO:0000256" key="5">
    <source>
        <dbReference type="PROSITE-ProRule" id="PRU00810"/>
    </source>
</evidence>
<dbReference type="Pfam" id="PF16879">
    <property type="entry name" value="Sin3a_C"/>
    <property type="match status" value="1"/>
</dbReference>
<dbReference type="Proteomes" id="UP000053890">
    <property type="component" value="Unassembled WGS sequence"/>
</dbReference>
<dbReference type="InterPro" id="IPR013194">
    <property type="entry name" value="HDAC_interact_dom"/>
</dbReference>
<feature type="compositionally biased region" description="Low complexity" evidence="6">
    <location>
        <begin position="1445"/>
        <end position="1454"/>
    </location>
</feature>
<feature type="compositionally biased region" description="Low complexity" evidence="6">
    <location>
        <begin position="941"/>
        <end position="953"/>
    </location>
</feature>
<evidence type="ECO:0000256" key="4">
    <source>
        <dbReference type="ARBA" id="ARBA00023242"/>
    </source>
</evidence>
<feature type="compositionally biased region" description="Basic residues" evidence="6">
    <location>
        <begin position="408"/>
        <end position="418"/>
    </location>
</feature>
<name>A0A194S744_RHOGW</name>
<evidence type="ECO:0000313" key="9">
    <source>
        <dbReference type="Proteomes" id="UP000053890"/>
    </source>
</evidence>
<dbReference type="PROSITE" id="PS51477">
    <property type="entry name" value="PAH"/>
    <property type="match status" value="2"/>
</dbReference>
<dbReference type="Pfam" id="PF08295">
    <property type="entry name" value="Sin3_corepress"/>
    <property type="match status" value="1"/>
</dbReference>
<dbReference type="RefSeq" id="XP_018272369.1">
    <property type="nucleotide sequence ID" value="XM_018416296.1"/>
</dbReference>
<dbReference type="GO" id="GO:0000122">
    <property type="term" value="P:negative regulation of transcription by RNA polymerase II"/>
    <property type="evidence" value="ECO:0007669"/>
    <property type="project" value="TreeGrafter"/>
</dbReference>
<keyword evidence="2" id="KW-0678">Repressor</keyword>
<feature type="region of interest" description="Disordered" evidence="6">
    <location>
        <begin position="113"/>
        <end position="163"/>
    </location>
</feature>
<feature type="compositionally biased region" description="Basic and acidic residues" evidence="6">
    <location>
        <begin position="1485"/>
        <end position="1500"/>
    </location>
</feature>
<dbReference type="SUPFAM" id="SSF47762">
    <property type="entry name" value="PAH2 domain"/>
    <property type="match status" value="3"/>
</dbReference>
<dbReference type="Gene3D" id="1.20.1160.11">
    <property type="entry name" value="Paired amphipathic helix"/>
    <property type="match status" value="3"/>
</dbReference>
<evidence type="ECO:0000256" key="1">
    <source>
        <dbReference type="ARBA" id="ARBA00004123"/>
    </source>
</evidence>
<feature type="region of interest" description="Disordered" evidence="6">
    <location>
        <begin position="318"/>
        <end position="425"/>
    </location>
</feature>
<dbReference type="EMBL" id="KQ474076">
    <property type="protein sequence ID" value="KPV76320.1"/>
    <property type="molecule type" value="Genomic_DNA"/>
</dbReference>
<feature type="compositionally biased region" description="Low complexity" evidence="6">
    <location>
        <begin position="121"/>
        <end position="134"/>
    </location>
</feature>
<organism evidence="8 9">
    <name type="scientific">Rhodotorula graminis (strain WP1)</name>
    <dbReference type="NCBI Taxonomy" id="578459"/>
    <lineage>
        <taxon>Eukaryota</taxon>
        <taxon>Fungi</taxon>
        <taxon>Dikarya</taxon>
        <taxon>Basidiomycota</taxon>
        <taxon>Pucciniomycotina</taxon>
        <taxon>Microbotryomycetes</taxon>
        <taxon>Sporidiobolales</taxon>
        <taxon>Sporidiobolaceae</taxon>
        <taxon>Rhodotorula</taxon>
    </lineage>
</organism>
<feature type="region of interest" description="Disordered" evidence="6">
    <location>
        <begin position="1425"/>
        <end position="1500"/>
    </location>
</feature>
<feature type="region of interest" description="Disordered" evidence="6">
    <location>
        <begin position="1393"/>
        <end position="1412"/>
    </location>
</feature>
<feature type="compositionally biased region" description="Low complexity" evidence="6">
    <location>
        <begin position="318"/>
        <end position="329"/>
    </location>
</feature>
<comment type="subcellular location">
    <subcellularLocation>
        <location evidence="1 5">Nucleus</location>
    </subcellularLocation>
</comment>
<feature type="compositionally biased region" description="Low complexity" evidence="6">
    <location>
        <begin position="988"/>
        <end position="1018"/>
    </location>
</feature>
<keyword evidence="4 5" id="KW-0539">Nucleus</keyword>
<dbReference type="OrthoDB" id="10265969at2759"/>
<dbReference type="SMART" id="SM00761">
    <property type="entry name" value="HDAC_interact"/>
    <property type="match status" value="1"/>
</dbReference>
<evidence type="ECO:0000256" key="3">
    <source>
        <dbReference type="ARBA" id="ARBA00022737"/>
    </source>
</evidence>
<dbReference type="GO" id="GO:0033698">
    <property type="term" value="C:Rpd3L complex"/>
    <property type="evidence" value="ECO:0007669"/>
    <property type="project" value="UniProtKB-ARBA"/>
</dbReference>
<dbReference type="InterPro" id="IPR003822">
    <property type="entry name" value="PAH"/>
</dbReference>
<keyword evidence="3" id="KW-0677">Repeat</keyword>
<feature type="region of interest" description="Disordered" evidence="6">
    <location>
        <begin position="205"/>
        <end position="231"/>
    </location>
</feature>
<dbReference type="FunFam" id="1.20.1160.11:FF:000003">
    <property type="entry name" value="Paired amphipathic helix SIN3-like protein"/>
    <property type="match status" value="1"/>
</dbReference>
<evidence type="ECO:0000313" key="8">
    <source>
        <dbReference type="EMBL" id="KPV76320.1"/>
    </source>
</evidence>
<gene>
    <name evidence="8" type="ORF">RHOBADRAFT_52344</name>
</gene>
<dbReference type="Pfam" id="PF02671">
    <property type="entry name" value="PAH"/>
    <property type="match status" value="3"/>
</dbReference>
<feature type="compositionally biased region" description="Basic and acidic residues" evidence="6">
    <location>
        <begin position="1455"/>
        <end position="1476"/>
    </location>
</feature>
<dbReference type="STRING" id="578459.A0A194S744"/>
<keyword evidence="9" id="KW-1185">Reference proteome</keyword>
<dbReference type="InterPro" id="IPR039774">
    <property type="entry name" value="Sin3-like"/>
</dbReference>
<dbReference type="OMA" id="ANTWCIF"/>
<evidence type="ECO:0000256" key="2">
    <source>
        <dbReference type="ARBA" id="ARBA00022491"/>
    </source>
</evidence>
<evidence type="ECO:0000256" key="6">
    <source>
        <dbReference type="SAM" id="MobiDB-lite"/>
    </source>
</evidence>
<dbReference type="FunFam" id="1.20.1160.11:FF:000001">
    <property type="entry name" value="Paired amphipathic helix protein Sin3"/>
    <property type="match status" value="1"/>
</dbReference>
<feature type="region of interest" description="Disordered" evidence="6">
    <location>
        <begin position="935"/>
        <end position="1069"/>
    </location>
</feature>
<feature type="compositionally biased region" description="Low complexity" evidence="6">
    <location>
        <begin position="1047"/>
        <end position="1064"/>
    </location>
</feature>
<dbReference type="GO" id="GO:0003714">
    <property type="term" value="F:transcription corepressor activity"/>
    <property type="evidence" value="ECO:0007669"/>
    <property type="project" value="InterPro"/>
</dbReference>
<feature type="domain" description="Histone deacetylase interacting" evidence="7">
    <location>
        <begin position="605"/>
        <end position="703"/>
    </location>
</feature>
<proteinExistence type="predicted"/>
<reference evidence="8 9" key="1">
    <citation type="journal article" date="2015" name="Front. Microbiol.">
        <title>Genome sequence of the plant growth promoting endophytic yeast Rhodotorula graminis WP1.</title>
        <authorList>
            <person name="Firrincieli A."/>
            <person name="Otillar R."/>
            <person name="Salamov A."/>
            <person name="Schmutz J."/>
            <person name="Khan Z."/>
            <person name="Redman R.S."/>
            <person name="Fleck N.D."/>
            <person name="Lindquist E."/>
            <person name="Grigoriev I.V."/>
            <person name="Doty S.L."/>
        </authorList>
    </citation>
    <scope>NUCLEOTIDE SEQUENCE [LARGE SCALE GENOMIC DNA]</scope>
    <source>
        <strain evidence="8 9">WP1</strain>
    </source>
</reference>
<dbReference type="GeneID" id="28976744"/>
<evidence type="ECO:0000259" key="7">
    <source>
        <dbReference type="SMART" id="SM00761"/>
    </source>
</evidence>
<dbReference type="InterPro" id="IPR031693">
    <property type="entry name" value="Sin3_C"/>
</dbReference>